<organism evidence="8 9">
    <name type="scientific">Epidermidibacterium keratini</name>
    <dbReference type="NCBI Taxonomy" id="1891644"/>
    <lineage>
        <taxon>Bacteria</taxon>
        <taxon>Bacillati</taxon>
        <taxon>Actinomycetota</taxon>
        <taxon>Actinomycetes</taxon>
        <taxon>Sporichthyales</taxon>
        <taxon>Sporichthyaceae</taxon>
        <taxon>Epidermidibacterium</taxon>
    </lineage>
</organism>
<dbReference type="AlphaFoldDB" id="A0A7L4YMG6"/>
<evidence type="ECO:0000256" key="4">
    <source>
        <dbReference type="ARBA" id="ARBA00022989"/>
    </source>
</evidence>
<evidence type="ECO:0000256" key="6">
    <source>
        <dbReference type="SAM" id="Phobius"/>
    </source>
</evidence>
<gene>
    <name evidence="8" type="ORF">EK0264_07130</name>
</gene>
<proteinExistence type="predicted"/>
<dbReference type="EMBL" id="CP047156">
    <property type="protein sequence ID" value="QHC00073.1"/>
    <property type="molecule type" value="Genomic_DNA"/>
</dbReference>
<evidence type="ECO:0000259" key="7">
    <source>
        <dbReference type="Pfam" id="PF00482"/>
    </source>
</evidence>
<feature type="transmembrane region" description="Helical" evidence="6">
    <location>
        <begin position="62"/>
        <end position="79"/>
    </location>
</feature>
<evidence type="ECO:0000313" key="9">
    <source>
        <dbReference type="Proteomes" id="UP000463857"/>
    </source>
</evidence>
<dbReference type="InterPro" id="IPR018076">
    <property type="entry name" value="T2SS_GspF_dom"/>
</dbReference>
<dbReference type="Proteomes" id="UP000463857">
    <property type="component" value="Chromosome"/>
</dbReference>
<sequence>MGALGDSQLWTLSDNRMWALVAALGACAIALWPGRTVRAAARRPRARSLLSTARLTRPHTKRAAIVAGAGLGAAGGLFAGPLPALALAIAGSTAAQAIFGALQARSLGARRAADVETLQSLADELRAGQDIAAAMTVAGDSADSALAPGLRAAGAAVRFGADPGPLLTTESDSPHATRLAALYSLAQARGVPLADAVDDLAALGRAQLAAERRMRSLLAGPNATAVLLCLLPVFGLVMGEAIGASPIAYLTGSIGGGLVLIAGVVLASVGALWTQALVARARGAG</sequence>
<feature type="transmembrane region" description="Helical" evidence="6">
    <location>
        <begin position="85"/>
        <end position="102"/>
    </location>
</feature>
<keyword evidence="2" id="KW-1003">Cell membrane</keyword>
<evidence type="ECO:0000256" key="3">
    <source>
        <dbReference type="ARBA" id="ARBA00022692"/>
    </source>
</evidence>
<dbReference type="KEGG" id="eke:EK0264_07130"/>
<evidence type="ECO:0000256" key="5">
    <source>
        <dbReference type="ARBA" id="ARBA00023136"/>
    </source>
</evidence>
<evidence type="ECO:0000256" key="1">
    <source>
        <dbReference type="ARBA" id="ARBA00004651"/>
    </source>
</evidence>
<keyword evidence="5 6" id="KW-0472">Membrane</keyword>
<dbReference type="OrthoDB" id="3712305at2"/>
<evidence type="ECO:0000256" key="2">
    <source>
        <dbReference type="ARBA" id="ARBA00022475"/>
    </source>
</evidence>
<feature type="transmembrane region" description="Helical" evidence="6">
    <location>
        <begin position="249"/>
        <end position="273"/>
    </location>
</feature>
<keyword evidence="9" id="KW-1185">Reference proteome</keyword>
<dbReference type="InParanoid" id="A0A7L4YMG6"/>
<reference evidence="8 9" key="1">
    <citation type="journal article" date="2018" name="Int. J. Syst. Evol. Microbiol.">
        <title>Epidermidibacterium keratini gen. nov., sp. nov., a member of the family Sporichthyaceae, isolated from keratin epidermis.</title>
        <authorList>
            <person name="Lee D.G."/>
            <person name="Trujillo M.E."/>
            <person name="Kang S."/>
            <person name="Nam J.J."/>
            <person name="Kim Y.J."/>
        </authorList>
    </citation>
    <scope>NUCLEOTIDE SEQUENCE [LARGE SCALE GENOMIC DNA]</scope>
    <source>
        <strain evidence="8 9">EPI-7</strain>
    </source>
</reference>
<feature type="transmembrane region" description="Helical" evidence="6">
    <location>
        <begin position="17"/>
        <end position="41"/>
    </location>
</feature>
<dbReference type="PANTHER" id="PTHR35007">
    <property type="entry name" value="INTEGRAL MEMBRANE PROTEIN-RELATED"/>
    <property type="match status" value="1"/>
</dbReference>
<keyword evidence="3 6" id="KW-0812">Transmembrane</keyword>
<comment type="subcellular location">
    <subcellularLocation>
        <location evidence="1">Cell membrane</location>
        <topology evidence="1">Multi-pass membrane protein</topology>
    </subcellularLocation>
</comment>
<feature type="transmembrane region" description="Helical" evidence="6">
    <location>
        <begin position="217"/>
        <end position="237"/>
    </location>
</feature>
<name>A0A7L4YMG6_9ACTN</name>
<dbReference type="GO" id="GO:0005886">
    <property type="term" value="C:plasma membrane"/>
    <property type="evidence" value="ECO:0007669"/>
    <property type="project" value="UniProtKB-SubCell"/>
</dbReference>
<keyword evidence="4 6" id="KW-1133">Transmembrane helix</keyword>
<evidence type="ECO:0000313" key="8">
    <source>
        <dbReference type="EMBL" id="QHC00073.1"/>
    </source>
</evidence>
<dbReference type="PANTHER" id="PTHR35007:SF4">
    <property type="entry name" value="CONSERVED TRANSMEMBRANE PROTEIN-RELATED"/>
    <property type="match status" value="1"/>
</dbReference>
<dbReference type="Pfam" id="PF00482">
    <property type="entry name" value="T2SSF"/>
    <property type="match status" value="1"/>
</dbReference>
<protein>
    <recommendedName>
        <fullName evidence="7">Type II secretion system protein GspF domain-containing protein</fullName>
    </recommendedName>
</protein>
<accession>A0A7L4YMG6</accession>
<feature type="domain" description="Type II secretion system protein GspF" evidence="7">
    <location>
        <begin position="118"/>
        <end position="238"/>
    </location>
</feature>
<dbReference type="RefSeq" id="WP_159544192.1">
    <property type="nucleotide sequence ID" value="NZ_CP047156.1"/>
</dbReference>